<accession>A0A0E4FTJ3</accession>
<reference evidence="1 2" key="1">
    <citation type="submission" date="2014-11" db="EMBL/GenBank/DDBJ databases">
        <title>Symbiosis island explosion on the genome of extra-slow-growing strains of soybean bradyrhizobia with massive insertion sequences.</title>
        <authorList>
            <person name="Iida T."/>
            <person name="Minamisawa K."/>
        </authorList>
    </citation>
    <scope>NUCLEOTIDE SEQUENCE [LARGE SCALE GENOMIC DNA]</scope>
    <source>
        <strain evidence="1 2">NK6</strain>
    </source>
</reference>
<dbReference type="AlphaFoldDB" id="A0A0E4FTJ3"/>
<organism evidence="1 2">
    <name type="scientific">Bradyrhizobium diazoefficiens</name>
    <dbReference type="NCBI Taxonomy" id="1355477"/>
    <lineage>
        <taxon>Bacteria</taxon>
        <taxon>Pseudomonadati</taxon>
        <taxon>Pseudomonadota</taxon>
        <taxon>Alphaproteobacteria</taxon>
        <taxon>Hyphomicrobiales</taxon>
        <taxon>Nitrobacteraceae</taxon>
        <taxon>Bradyrhizobium</taxon>
    </lineage>
</organism>
<evidence type="ECO:0000313" key="2">
    <source>
        <dbReference type="Proteomes" id="UP000063308"/>
    </source>
</evidence>
<dbReference type="EMBL" id="AP014685">
    <property type="protein sequence ID" value="BAR57372.1"/>
    <property type="molecule type" value="Genomic_DNA"/>
</dbReference>
<proteinExistence type="predicted"/>
<evidence type="ECO:0000313" key="1">
    <source>
        <dbReference type="EMBL" id="BAR57372.1"/>
    </source>
</evidence>
<protein>
    <submittedName>
        <fullName evidence="1">Uncharacterized protein</fullName>
    </submittedName>
</protein>
<dbReference type="Proteomes" id="UP000063308">
    <property type="component" value="Chromosome"/>
</dbReference>
<sequence>MRDTTTFAMSTSFQSKRKLTPLHLRRLMCTTHIFDSIS</sequence>
<gene>
    <name evidence="1" type="ORF">NK6_4203</name>
</gene>
<name>A0A0E4FTJ3_9BRAD</name>